<dbReference type="GO" id="GO:0045892">
    <property type="term" value="P:negative regulation of DNA-templated transcription"/>
    <property type="evidence" value="ECO:0007669"/>
    <property type="project" value="TreeGrafter"/>
</dbReference>
<dbReference type="Proteomes" id="UP000669239">
    <property type="component" value="Unassembled WGS sequence"/>
</dbReference>
<reference evidence="6 7" key="1">
    <citation type="journal article" date="2020" name="Cell Host Microbe">
        <title>Functional and Genomic Variation between Human-Derived Isolates of Lachnospiraceae Reveals Inter- and Intra-Species Diversity.</title>
        <authorList>
            <person name="Sorbara M.T."/>
            <person name="Littmann E.R."/>
            <person name="Fontana E."/>
            <person name="Moody T.U."/>
            <person name="Kohout C.E."/>
            <person name="Gjonbalaj M."/>
            <person name="Eaton V."/>
            <person name="Seok R."/>
            <person name="Leiner I.M."/>
            <person name="Pamer E.G."/>
        </authorList>
    </citation>
    <scope>NUCLEOTIDE SEQUENCE [LARGE SCALE GENOMIC DNA]</scope>
    <source>
        <strain evidence="6 7">MSK.1.17</strain>
    </source>
</reference>
<dbReference type="FunFam" id="1.10.10.10:FF:000079">
    <property type="entry name" value="GntR family transcriptional regulator"/>
    <property type="match status" value="1"/>
</dbReference>
<evidence type="ECO:0000313" key="8">
    <source>
        <dbReference type="Proteomes" id="UP001299608"/>
    </source>
</evidence>
<dbReference type="Gene3D" id="1.10.10.10">
    <property type="entry name" value="Winged helix-like DNA-binding domain superfamily/Winged helix DNA-binding domain"/>
    <property type="match status" value="1"/>
</dbReference>
<dbReference type="SUPFAM" id="SSF46785">
    <property type="entry name" value="Winged helix' DNA-binding domain"/>
    <property type="match status" value="1"/>
</dbReference>
<keyword evidence="1" id="KW-0805">Transcription regulation</keyword>
<dbReference type="PRINTS" id="PR00035">
    <property type="entry name" value="HTHGNTR"/>
</dbReference>
<dbReference type="SMART" id="SM00866">
    <property type="entry name" value="UTRA"/>
    <property type="match status" value="1"/>
</dbReference>
<dbReference type="PROSITE" id="PS50949">
    <property type="entry name" value="HTH_GNTR"/>
    <property type="match status" value="1"/>
</dbReference>
<dbReference type="Gene3D" id="3.40.1410.10">
    <property type="entry name" value="Chorismate lyase-like"/>
    <property type="match status" value="1"/>
</dbReference>
<dbReference type="InterPro" id="IPR036390">
    <property type="entry name" value="WH_DNA-bd_sf"/>
</dbReference>
<evidence type="ECO:0000313" key="6">
    <source>
        <dbReference type="EMBL" id="NSJ51305.1"/>
    </source>
</evidence>
<dbReference type="InterPro" id="IPR028978">
    <property type="entry name" value="Chorismate_lyase_/UTRA_dom_sf"/>
</dbReference>
<dbReference type="SUPFAM" id="SSF64288">
    <property type="entry name" value="Chorismate lyase-like"/>
    <property type="match status" value="1"/>
</dbReference>
<keyword evidence="2" id="KW-0238">DNA-binding</keyword>
<protein>
    <submittedName>
        <fullName evidence="5">GntR family transcriptional regulator</fullName>
    </submittedName>
</protein>
<dbReference type="EMBL" id="JAAITT010000038">
    <property type="protein sequence ID" value="NSJ51305.1"/>
    <property type="molecule type" value="Genomic_DNA"/>
</dbReference>
<sequence>MINHNSSVPMYLQISRQLSEAIQQGGYNPGDKLPSESTLCQQYDVSRITVRQALNLLIQQDMAFSVHGKGTFVKPPAINHELNKIISFSRVLQQKGLKGHTRIQSFSPEFQDEAAQTRLGKNVSNLNLIGYATHTPVVYYRSFFPPDIGQRMWQAAKDAERSGNAFSTYDLYAGIGVDMFRVEQTIGAVNADSRLAEVLELPRDKALIVLESVYYAADGSALEYKLGYYRSDIYSFHLQRQL</sequence>
<feature type="domain" description="HTH gntR-type" evidence="4">
    <location>
        <begin position="8"/>
        <end position="76"/>
    </location>
</feature>
<dbReference type="PANTHER" id="PTHR44846:SF1">
    <property type="entry name" value="MANNOSYL-D-GLYCERATE TRANSPORT_METABOLISM SYSTEM REPRESSOR MNGR-RELATED"/>
    <property type="match status" value="1"/>
</dbReference>
<accession>A0AAW5BPV2</accession>
<name>A0AAW5BPV2_9FIRM</name>
<evidence type="ECO:0000313" key="7">
    <source>
        <dbReference type="Proteomes" id="UP000669239"/>
    </source>
</evidence>
<evidence type="ECO:0000256" key="3">
    <source>
        <dbReference type="ARBA" id="ARBA00023163"/>
    </source>
</evidence>
<evidence type="ECO:0000256" key="1">
    <source>
        <dbReference type="ARBA" id="ARBA00023015"/>
    </source>
</evidence>
<dbReference type="InterPro" id="IPR000524">
    <property type="entry name" value="Tscrpt_reg_HTH_GntR"/>
</dbReference>
<dbReference type="Pfam" id="PF00392">
    <property type="entry name" value="GntR"/>
    <property type="match status" value="1"/>
</dbReference>
<gene>
    <name evidence="6" type="ORF">G5B36_21710</name>
    <name evidence="5" type="ORF">L0N08_11415</name>
</gene>
<dbReference type="PANTHER" id="PTHR44846">
    <property type="entry name" value="MANNOSYL-D-GLYCERATE TRANSPORT/METABOLISM SYSTEM REPRESSOR MNGR-RELATED"/>
    <property type="match status" value="1"/>
</dbReference>
<dbReference type="AlphaFoldDB" id="A0AAW5BPV2"/>
<dbReference type="SMART" id="SM00345">
    <property type="entry name" value="HTH_GNTR"/>
    <property type="match status" value="1"/>
</dbReference>
<proteinExistence type="predicted"/>
<dbReference type="Proteomes" id="UP001299608">
    <property type="component" value="Unassembled WGS sequence"/>
</dbReference>
<dbReference type="Pfam" id="PF07702">
    <property type="entry name" value="UTRA"/>
    <property type="match status" value="1"/>
</dbReference>
<dbReference type="InterPro" id="IPR036388">
    <property type="entry name" value="WH-like_DNA-bd_sf"/>
</dbReference>
<evidence type="ECO:0000313" key="5">
    <source>
        <dbReference type="EMBL" id="MCG4746023.1"/>
    </source>
</evidence>
<dbReference type="CDD" id="cd07377">
    <property type="entry name" value="WHTH_GntR"/>
    <property type="match status" value="1"/>
</dbReference>
<keyword evidence="7" id="KW-1185">Reference proteome</keyword>
<keyword evidence="3" id="KW-0804">Transcription</keyword>
<dbReference type="GeneID" id="97209137"/>
<dbReference type="InterPro" id="IPR050679">
    <property type="entry name" value="Bact_HTH_transcr_reg"/>
</dbReference>
<dbReference type="RefSeq" id="WP_165641396.1">
    <property type="nucleotide sequence ID" value="NZ_BAABZL010000001.1"/>
</dbReference>
<reference evidence="6" key="2">
    <citation type="submission" date="2020-02" db="EMBL/GenBank/DDBJ databases">
        <authorList>
            <person name="Littmann E."/>
            <person name="Sorbara M."/>
        </authorList>
    </citation>
    <scope>NUCLEOTIDE SEQUENCE</scope>
    <source>
        <strain evidence="6">MSK.1.17</strain>
    </source>
</reference>
<reference evidence="5" key="3">
    <citation type="submission" date="2022-01" db="EMBL/GenBank/DDBJ databases">
        <title>Collection of gut derived symbiotic bacterial strains cultured from healthy donors.</title>
        <authorList>
            <person name="Lin H."/>
            <person name="Kohout C."/>
            <person name="Waligurski E."/>
            <person name="Pamer E.G."/>
        </authorList>
    </citation>
    <scope>NUCLEOTIDE SEQUENCE</scope>
    <source>
        <strain evidence="5">DFI.6.55</strain>
    </source>
</reference>
<dbReference type="EMBL" id="JAKNGE010000012">
    <property type="protein sequence ID" value="MCG4746023.1"/>
    <property type="molecule type" value="Genomic_DNA"/>
</dbReference>
<dbReference type="InterPro" id="IPR011663">
    <property type="entry name" value="UTRA"/>
</dbReference>
<comment type="caution">
    <text evidence="5">The sequence shown here is derived from an EMBL/GenBank/DDBJ whole genome shotgun (WGS) entry which is preliminary data.</text>
</comment>
<organism evidence="5 8">
    <name type="scientific">Enterocloster aldenensis</name>
    <dbReference type="NCBI Taxonomy" id="358742"/>
    <lineage>
        <taxon>Bacteria</taxon>
        <taxon>Bacillati</taxon>
        <taxon>Bacillota</taxon>
        <taxon>Clostridia</taxon>
        <taxon>Lachnospirales</taxon>
        <taxon>Lachnospiraceae</taxon>
        <taxon>Enterocloster</taxon>
    </lineage>
</organism>
<evidence type="ECO:0000259" key="4">
    <source>
        <dbReference type="PROSITE" id="PS50949"/>
    </source>
</evidence>
<evidence type="ECO:0000256" key="2">
    <source>
        <dbReference type="ARBA" id="ARBA00023125"/>
    </source>
</evidence>
<dbReference type="GO" id="GO:0003700">
    <property type="term" value="F:DNA-binding transcription factor activity"/>
    <property type="evidence" value="ECO:0007669"/>
    <property type="project" value="InterPro"/>
</dbReference>
<dbReference type="GO" id="GO:0003677">
    <property type="term" value="F:DNA binding"/>
    <property type="evidence" value="ECO:0007669"/>
    <property type="project" value="UniProtKB-KW"/>
</dbReference>